<dbReference type="Pfam" id="PF13280">
    <property type="entry name" value="WYL"/>
    <property type="match status" value="1"/>
</dbReference>
<dbReference type="SUPFAM" id="SSF46785">
    <property type="entry name" value="Winged helix' DNA-binding domain"/>
    <property type="match status" value="1"/>
</dbReference>
<dbReference type="PANTHER" id="PTHR34580">
    <property type="match status" value="1"/>
</dbReference>
<dbReference type="InterPro" id="IPR036390">
    <property type="entry name" value="WH_DNA-bd_sf"/>
</dbReference>
<gene>
    <name evidence="4" type="ORF">QE109_07375</name>
</gene>
<keyword evidence="2" id="KW-0804">Transcription</keyword>
<evidence type="ECO:0000313" key="5">
    <source>
        <dbReference type="Proteomes" id="UP001158045"/>
    </source>
</evidence>
<keyword evidence="5" id="KW-1185">Reference proteome</keyword>
<dbReference type="InterPro" id="IPR013196">
    <property type="entry name" value="HTH_11"/>
</dbReference>
<dbReference type="InterPro" id="IPR051534">
    <property type="entry name" value="CBASS_pafABC_assoc_protein"/>
</dbReference>
<dbReference type="Gene3D" id="1.10.10.10">
    <property type="entry name" value="Winged helix-like DNA-binding domain superfamily/Winged helix DNA-binding domain"/>
    <property type="match status" value="1"/>
</dbReference>
<dbReference type="InterPro" id="IPR026881">
    <property type="entry name" value="WYL_dom"/>
</dbReference>
<organism evidence="4 5">
    <name type="scientific">Fusibacter bizertensis</name>
    <dbReference type="NCBI Taxonomy" id="1488331"/>
    <lineage>
        <taxon>Bacteria</taxon>
        <taxon>Bacillati</taxon>
        <taxon>Bacillota</taxon>
        <taxon>Clostridia</taxon>
        <taxon>Eubacteriales</taxon>
        <taxon>Eubacteriales Family XII. Incertae Sedis</taxon>
        <taxon>Fusibacter</taxon>
    </lineage>
</organism>
<dbReference type="PROSITE" id="PS52050">
    <property type="entry name" value="WYL"/>
    <property type="match status" value="1"/>
</dbReference>
<reference evidence="4 5" key="1">
    <citation type="submission" date="2023-04" db="EMBL/GenBank/DDBJ databases">
        <title>Fusibacter bizertensis strain WBS, isolated from littoral bottom sediments of the Arctic seas - biochemical and genomic analysis.</title>
        <authorList>
            <person name="Brioukhanov A.L."/>
        </authorList>
    </citation>
    <scope>NUCLEOTIDE SEQUENCE [LARGE SCALE GENOMIC DNA]</scope>
    <source>
        <strain evidence="4 5">WBS</strain>
    </source>
</reference>
<dbReference type="Proteomes" id="UP001158045">
    <property type="component" value="Unassembled WGS sequence"/>
</dbReference>
<evidence type="ECO:0000256" key="1">
    <source>
        <dbReference type="ARBA" id="ARBA00023015"/>
    </source>
</evidence>
<dbReference type="Pfam" id="PF08279">
    <property type="entry name" value="HTH_11"/>
    <property type="match status" value="1"/>
</dbReference>
<evidence type="ECO:0000256" key="2">
    <source>
        <dbReference type="ARBA" id="ARBA00023163"/>
    </source>
</evidence>
<dbReference type="PROSITE" id="PS51000">
    <property type="entry name" value="HTH_DEOR_2"/>
    <property type="match status" value="1"/>
</dbReference>
<keyword evidence="1" id="KW-0805">Transcription regulation</keyword>
<proteinExistence type="predicted"/>
<dbReference type="EMBL" id="JARYZI010000004">
    <property type="protein sequence ID" value="MDH8677963.1"/>
    <property type="molecule type" value="Genomic_DNA"/>
</dbReference>
<protein>
    <submittedName>
        <fullName evidence="4">WYL domain-containing protein</fullName>
    </submittedName>
</protein>
<dbReference type="SMART" id="SM00420">
    <property type="entry name" value="HTH_DEOR"/>
    <property type="match status" value="1"/>
</dbReference>
<dbReference type="RefSeq" id="WP_281093792.1">
    <property type="nucleotide sequence ID" value="NZ_JARYZI010000004.1"/>
</dbReference>
<name>A0ABT6NC12_9FIRM</name>
<dbReference type="InterPro" id="IPR001034">
    <property type="entry name" value="DeoR_HTH"/>
</dbReference>
<accession>A0ABT6NC12</accession>
<dbReference type="InterPro" id="IPR036388">
    <property type="entry name" value="WH-like_DNA-bd_sf"/>
</dbReference>
<feature type="domain" description="HTH deoR-type" evidence="3">
    <location>
        <begin position="2"/>
        <end position="59"/>
    </location>
</feature>
<sequence>MKHYRLMGILLLLENNAVMTASQLAEHFEVSVRTIYRDIDVLSEAGYGIVTESGKGGGISLMYSKRLRLSAMDEKELFQVAQKFATKDPDDLHAQNIALKIRSQLPKEAQVVFDKLTESTLIDHSNWQGKILNNDEVEFLIQEGIIKSLKIVIDYTSGTGFSTNRIVWPLGIVRKINQAYLVAFCEKRKEIRTFKIDKISRIDLSQTSYTFEGTFDLKKYWGDATGNYSKNNSLPTKPRVVSDGEPHYPVKLRCAETSLIHLSGFKLLEICADGSFVFDYISRDIALSQIFGIGEQIIVISPSELREDIIKKAKYILEHYSME</sequence>
<dbReference type="PANTHER" id="PTHR34580:SF1">
    <property type="entry name" value="PROTEIN PAFC"/>
    <property type="match status" value="1"/>
</dbReference>
<comment type="caution">
    <text evidence="4">The sequence shown here is derived from an EMBL/GenBank/DDBJ whole genome shotgun (WGS) entry which is preliminary data.</text>
</comment>
<evidence type="ECO:0000313" key="4">
    <source>
        <dbReference type="EMBL" id="MDH8677963.1"/>
    </source>
</evidence>
<evidence type="ECO:0000259" key="3">
    <source>
        <dbReference type="PROSITE" id="PS51000"/>
    </source>
</evidence>